<protein>
    <submittedName>
        <fullName evidence="5">Golgi phosphoprotein 3 GPP34</fullName>
    </submittedName>
</protein>
<evidence type="ECO:0000313" key="6">
    <source>
        <dbReference type="Proteomes" id="UP000317209"/>
    </source>
</evidence>
<name>A0A543B9V6_9MICO</name>
<reference evidence="5 6" key="1">
    <citation type="submission" date="2019-06" db="EMBL/GenBank/DDBJ databases">
        <title>Sequencing the genomes of 1000 actinobacteria strains.</title>
        <authorList>
            <person name="Klenk H.-P."/>
        </authorList>
    </citation>
    <scope>NUCLEOTIDE SEQUENCE [LARGE SCALE GENOMIC DNA]</scope>
    <source>
        <strain evidence="5 6">DSM 20169</strain>
    </source>
</reference>
<gene>
    <name evidence="5" type="ORF">FB560_3093</name>
</gene>
<dbReference type="AlphaFoldDB" id="A0A543B9V6"/>
<evidence type="ECO:0000256" key="1">
    <source>
        <dbReference type="ARBA" id="ARBA00004255"/>
    </source>
</evidence>
<dbReference type="InterPro" id="IPR038261">
    <property type="entry name" value="GPP34-like_sf"/>
</dbReference>
<proteinExistence type="predicted"/>
<dbReference type="Pfam" id="PF05719">
    <property type="entry name" value="GPP34"/>
    <property type="match status" value="1"/>
</dbReference>
<organism evidence="5 6">
    <name type="scientific">Microbacterium saperdae</name>
    <dbReference type="NCBI Taxonomy" id="69368"/>
    <lineage>
        <taxon>Bacteria</taxon>
        <taxon>Bacillati</taxon>
        <taxon>Actinomycetota</taxon>
        <taxon>Actinomycetes</taxon>
        <taxon>Micrococcales</taxon>
        <taxon>Microbacteriaceae</taxon>
        <taxon>Microbacterium</taxon>
    </lineage>
</organism>
<dbReference type="OrthoDB" id="4419256at2"/>
<keyword evidence="2" id="KW-0333">Golgi apparatus</keyword>
<dbReference type="Gene3D" id="1.10.3630.10">
    <property type="entry name" value="yeast vps74-n-term truncation variant domain like"/>
    <property type="match status" value="1"/>
</dbReference>
<dbReference type="GO" id="GO:0070273">
    <property type="term" value="F:phosphatidylinositol-4-phosphate binding"/>
    <property type="evidence" value="ECO:0007669"/>
    <property type="project" value="InterPro"/>
</dbReference>
<dbReference type="EMBL" id="VFOX01000002">
    <property type="protein sequence ID" value="TQL81620.1"/>
    <property type="molecule type" value="Genomic_DNA"/>
</dbReference>
<keyword evidence="3" id="KW-0446">Lipid-binding</keyword>
<evidence type="ECO:0000256" key="3">
    <source>
        <dbReference type="ARBA" id="ARBA00023121"/>
    </source>
</evidence>
<dbReference type="Proteomes" id="UP000317209">
    <property type="component" value="Unassembled WGS sequence"/>
</dbReference>
<keyword evidence="4" id="KW-0472">Membrane</keyword>
<evidence type="ECO:0000256" key="4">
    <source>
        <dbReference type="ARBA" id="ARBA00023136"/>
    </source>
</evidence>
<evidence type="ECO:0000256" key="2">
    <source>
        <dbReference type="ARBA" id="ARBA00023034"/>
    </source>
</evidence>
<dbReference type="InterPro" id="IPR008628">
    <property type="entry name" value="GPP34-like"/>
</dbReference>
<sequence>MRAGEAASYRGVMLIVEELHLLLLRPDGRLETSAASYRLFGEVAAVIVDLTLHGRVIVTEDKKATVQVVSAEPTGNPVLDAVLARLVPLSGKRLQSLVYSTKLDPLDEVVASLVVQGVLARGERGFFGWGAERTPESDPGPEALLRSRLAAVIAGTAAPTQADLTLLAILQGLNAAHPLLRQEVGQLSAGQLRKRIEALTTGSPAGGAVSVAVNSAIAATMMAVMTPVIVATTIS</sequence>
<dbReference type="GO" id="GO:0005737">
    <property type="term" value="C:cytoplasm"/>
    <property type="evidence" value="ECO:0007669"/>
    <property type="project" value="UniProtKB-ARBA"/>
</dbReference>
<comment type="subcellular location">
    <subcellularLocation>
        <location evidence="1">Golgi apparatus membrane</location>
        <topology evidence="1">Peripheral membrane protein</topology>
        <orientation evidence="1">Cytoplasmic side</orientation>
    </subcellularLocation>
</comment>
<comment type="caution">
    <text evidence="5">The sequence shown here is derived from an EMBL/GenBank/DDBJ whole genome shotgun (WGS) entry which is preliminary data.</text>
</comment>
<evidence type="ECO:0000313" key="5">
    <source>
        <dbReference type="EMBL" id="TQL81620.1"/>
    </source>
</evidence>
<dbReference type="GO" id="GO:0012505">
    <property type="term" value="C:endomembrane system"/>
    <property type="evidence" value="ECO:0007669"/>
    <property type="project" value="UniProtKB-ARBA"/>
</dbReference>
<keyword evidence="6" id="KW-1185">Reference proteome</keyword>
<accession>A0A543B9V6</accession>